<keyword evidence="3" id="KW-1185">Reference proteome</keyword>
<evidence type="ECO:0000313" key="3">
    <source>
        <dbReference type="Proteomes" id="UP001501757"/>
    </source>
</evidence>
<evidence type="ECO:0008006" key="4">
    <source>
        <dbReference type="Google" id="ProtNLM"/>
    </source>
</evidence>
<dbReference type="RefSeq" id="WP_343847113.1">
    <property type="nucleotide sequence ID" value="NZ_BAAAEI010000023.1"/>
</dbReference>
<keyword evidence="1" id="KW-0732">Signal</keyword>
<name>A0ABN0XQY2_9ALTE</name>
<feature type="chain" id="PRO_5046453513" description="Peptidase M61 catalytic domain-containing protein" evidence="1">
    <location>
        <begin position="17"/>
        <end position="265"/>
    </location>
</feature>
<organism evidence="2 3">
    <name type="scientific">Bowmanella denitrificans</name>
    <dbReference type="NCBI Taxonomy" id="366582"/>
    <lineage>
        <taxon>Bacteria</taxon>
        <taxon>Pseudomonadati</taxon>
        <taxon>Pseudomonadota</taxon>
        <taxon>Gammaproteobacteria</taxon>
        <taxon>Alteromonadales</taxon>
        <taxon>Alteromonadaceae</taxon>
        <taxon>Bowmanella</taxon>
    </lineage>
</organism>
<proteinExistence type="predicted"/>
<accession>A0ABN0XQY2</accession>
<reference evidence="2 3" key="1">
    <citation type="journal article" date="2019" name="Int. J. Syst. Evol. Microbiol.">
        <title>The Global Catalogue of Microorganisms (GCM) 10K type strain sequencing project: providing services to taxonomists for standard genome sequencing and annotation.</title>
        <authorList>
            <consortium name="The Broad Institute Genomics Platform"/>
            <consortium name="The Broad Institute Genome Sequencing Center for Infectious Disease"/>
            <person name="Wu L."/>
            <person name="Ma J."/>
        </authorList>
    </citation>
    <scope>NUCLEOTIDE SEQUENCE [LARGE SCALE GENOMIC DNA]</scope>
    <source>
        <strain evidence="2 3">JCM 13378</strain>
    </source>
</reference>
<dbReference type="Proteomes" id="UP001501757">
    <property type="component" value="Unassembled WGS sequence"/>
</dbReference>
<comment type="caution">
    <text evidence="2">The sequence shown here is derived from an EMBL/GenBank/DDBJ whole genome shotgun (WGS) entry which is preliminary data.</text>
</comment>
<dbReference type="EMBL" id="BAAAEI010000023">
    <property type="protein sequence ID" value="GAA0370597.1"/>
    <property type="molecule type" value="Genomic_DNA"/>
</dbReference>
<evidence type="ECO:0000313" key="2">
    <source>
        <dbReference type="EMBL" id="GAA0370597.1"/>
    </source>
</evidence>
<evidence type="ECO:0000256" key="1">
    <source>
        <dbReference type="SAM" id="SignalP"/>
    </source>
</evidence>
<sequence length="265" mass="30920">MRILLFLLLLSLPLQAREAYQIRGLAQFDAEQQSKLKAWLDKAVKASQTALGEYPFTMALHLHPRKANQPVPWANTWRQDQQSVHFYVDTRFPLQRFVNDWTAYHELSHLAIPYLGSWNSWFAEGFASFMQYQLMADAGVLEGSLEDAYRSKIKPQARWYNSQYSAASVARRLMQNRQYAAAYWGGAWFFVLADRQLRQDYGKGFSQLIREYQSCCRNESEDIQQLVAALDSMLEKPVFVPLLQRFEQAPARDIFREWLESGNNE</sequence>
<dbReference type="SUPFAM" id="SSF55486">
    <property type="entry name" value="Metalloproteases ('zincins'), catalytic domain"/>
    <property type="match status" value="1"/>
</dbReference>
<gene>
    <name evidence="2" type="ORF">GCM10009092_38630</name>
</gene>
<protein>
    <recommendedName>
        <fullName evidence="4">Peptidase M61 catalytic domain-containing protein</fullName>
    </recommendedName>
</protein>
<feature type="signal peptide" evidence="1">
    <location>
        <begin position="1"/>
        <end position="16"/>
    </location>
</feature>